<dbReference type="EMBL" id="QVEV01000017">
    <property type="protein sequence ID" value="RGC14811.1"/>
    <property type="molecule type" value="Genomic_DNA"/>
</dbReference>
<evidence type="ECO:0000256" key="5">
    <source>
        <dbReference type="HAMAP-Rule" id="MF_01366"/>
    </source>
</evidence>
<reference evidence="9 13" key="4">
    <citation type="submission" date="2020-02" db="EMBL/GenBank/DDBJ databases">
        <authorList>
            <person name="Kociolek L.K."/>
            <person name="Ozer E.A."/>
        </authorList>
    </citation>
    <scope>NUCLEOTIDE SEQUENCE [LARGE SCALE GENOMIC DNA]</scope>
    <source>
        <strain evidence="9 13">ATCC 14501</strain>
    </source>
</reference>
<evidence type="ECO:0000313" key="6">
    <source>
        <dbReference type="EMBL" id="KGJ51548.1"/>
    </source>
</evidence>
<dbReference type="HAMAP" id="MF_01366">
    <property type="entry name" value="Ribosomal_uL13"/>
    <property type="match status" value="1"/>
</dbReference>
<dbReference type="CDD" id="cd00392">
    <property type="entry name" value="Ribosomal_L13"/>
    <property type="match status" value="1"/>
</dbReference>
<evidence type="ECO:0000313" key="8">
    <source>
        <dbReference type="EMBL" id="MZH54287.1"/>
    </source>
</evidence>
<evidence type="ECO:0000313" key="10">
    <source>
        <dbReference type="EMBL" id="RGC14811.1"/>
    </source>
</evidence>
<reference evidence="6 11" key="1">
    <citation type="submission" date="2014-08" db="EMBL/GenBank/DDBJ databases">
        <title>Clostridium innocuum, an unnegligible vancomycin-resistant pathogen causing extra-intestinal infections.</title>
        <authorList>
            <person name="Feng Y."/>
            <person name="Chiu C.-H."/>
        </authorList>
    </citation>
    <scope>NUCLEOTIDE SEQUENCE [LARGE SCALE GENOMIC DNA]</scope>
    <source>
        <strain evidence="6 11">AN88</strain>
    </source>
</reference>
<sequence>MRQTTFAKPAEVERTWYVVDGTGKTLGRLATEVASVLRGKHKPTYTPNVDCGDFVIVTNADKIELTGNKLDTKKYYNHSGYAGGLRTRTARVMKDNYTVEWVERAIYGMLPHTKLGDKMRRHLFVYEGSEHPHTAQKPVELKIKG</sequence>
<name>A0A099I3T4_CLOIN</name>
<evidence type="ECO:0000313" key="11">
    <source>
        <dbReference type="Proteomes" id="UP000030008"/>
    </source>
</evidence>
<organism evidence="6 11">
    <name type="scientific">Clostridium innocuum</name>
    <dbReference type="NCBI Taxonomy" id="1522"/>
    <lineage>
        <taxon>Bacteria</taxon>
        <taxon>Bacillati</taxon>
        <taxon>Bacillota</taxon>
        <taxon>Clostridia</taxon>
        <taxon>Eubacteriales</taxon>
        <taxon>Clostridiaceae</taxon>
        <taxon>Clostridium</taxon>
    </lineage>
</organism>
<dbReference type="Proteomes" id="UP001203972">
    <property type="component" value="Unassembled WGS sequence"/>
</dbReference>
<proteinExistence type="inferred from homology"/>
<dbReference type="GO" id="GO:0006412">
    <property type="term" value="P:translation"/>
    <property type="evidence" value="ECO:0007669"/>
    <property type="project" value="UniProtKB-UniRule"/>
</dbReference>
<evidence type="ECO:0000313" key="7">
    <source>
        <dbReference type="EMBL" id="MCR0233504.1"/>
    </source>
</evidence>
<comment type="subunit">
    <text evidence="5">Part of the 50S ribosomal subunit.</text>
</comment>
<dbReference type="GO" id="GO:0003735">
    <property type="term" value="F:structural constituent of ribosome"/>
    <property type="evidence" value="ECO:0007669"/>
    <property type="project" value="InterPro"/>
</dbReference>
<accession>A0A099I3T4</accession>
<dbReference type="InterPro" id="IPR005822">
    <property type="entry name" value="Ribosomal_uL13"/>
</dbReference>
<reference evidence="10 12" key="2">
    <citation type="submission" date="2018-08" db="EMBL/GenBank/DDBJ databases">
        <title>A genome reference for cultivated species of the human gut microbiota.</title>
        <authorList>
            <person name="Zou Y."/>
            <person name="Xue W."/>
            <person name="Luo G."/>
        </authorList>
    </citation>
    <scope>NUCLEOTIDE SEQUENCE [LARGE SCALE GENOMIC DNA]</scope>
    <source>
        <strain evidence="10 12">OF01-2LB</strain>
    </source>
</reference>
<evidence type="ECO:0000256" key="2">
    <source>
        <dbReference type="ARBA" id="ARBA00022980"/>
    </source>
</evidence>
<dbReference type="PIRSF" id="PIRSF002181">
    <property type="entry name" value="Ribosomal_L13"/>
    <property type="match status" value="1"/>
</dbReference>
<dbReference type="GO" id="GO:0022625">
    <property type="term" value="C:cytosolic large ribosomal subunit"/>
    <property type="evidence" value="ECO:0007669"/>
    <property type="project" value="TreeGrafter"/>
</dbReference>
<dbReference type="SUPFAM" id="SSF52161">
    <property type="entry name" value="Ribosomal protein L13"/>
    <property type="match status" value="1"/>
</dbReference>
<dbReference type="Proteomes" id="UP000604383">
    <property type="component" value="Unassembled WGS sequence"/>
</dbReference>
<dbReference type="GO" id="GO:0017148">
    <property type="term" value="P:negative regulation of translation"/>
    <property type="evidence" value="ECO:0007669"/>
    <property type="project" value="TreeGrafter"/>
</dbReference>
<dbReference type="GO" id="GO:0003729">
    <property type="term" value="F:mRNA binding"/>
    <property type="evidence" value="ECO:0007669"/>
    <property type="project" value="TreeGrafter"/>
</dbReference>
<keyword evidence="3 5" id="KW-0687">Ribonucleoprotein</keyword>
<dbReference type="Gene3D" id="3.90.1180.10">
    <property type="entry name" value="Ribosomal protein L13"/>
    <property type="match status" value="1"/>
</dbReference>
<dbReference type="InterPro" id="IPR036899">
    <property type="entry name" value="Ribosomal_uL13_sf"/>
</dbReference>
<evidence type="ECO:0000256" key="4">
    <source>
        <dbReference type="ARBA" id="ARBA00035201"/>
    </source>
</evidence>
<evidence type="ECO:0000313" key="12">
    <source>
        <dbReference type="Proteomes" id="UP000260025"/>
    </source>
</evidence>
<comment type="function">
    <text evidence="5">This protein is one of the early assembly proteins of the 50S ribosomal subunit, although it is not seen to bind rRNA by itself. It is important during the early stages of 50S assembly.</text>
</comment>
<dbReference type="Proteomes" id="UP000260025">
    <property type="component" value="Unassembled WGS sequence"/>
</dbReference>
<dbReference type="Pfam" id="PF00572">
    <property type="entry name" value="Ribosomal_L13"/>
    <property type="match status" value="1"/>
</dbReference>
<dbReference type="OrthoDB" id="9801330at2"/>
<gene>
    <name evidence="5 7" type="primary">rplM</name>
    <name evidence="6" type="ORF">CIAN88_19865</name>
    <name evidence="10" type="ORF">DXA38_12130</name>
    <name evidence="9" type="ORF">G4D54_18915</name>
    <name evidence="8" type="ORF">GT664_00635</name>
    <name evidence="7" type="ORF">MKC95_12065</name>
</gene>
<dbReference type="EMBL" id="WWTN01000001">
    <property type="protein sequence ID" value="MZH54287.1"/>
    <property type="molecule type" value="Genomic_DNA"/>
</dbReference>
<evidence type="ECO:0000256" key="1">
    <source>
        <dbReference type="ARBA" id="ARBA00006227"/>
    </source>
</evidence>
<dbReference type="PANTHER" id="PTHR11545">
    <property type="entry name" value="RIBOSOMAL PROTEIN L13"/>
    <property type="match status" value="1"/>
</dbReference>
<evidence type="ECO:0000313" key="9">
    <source>
        <dbReference type="EMBL" id="QJA04346.1"/>
    </source>
</evidence>
<dbReference type="RefSeq" id="WP_002605778.1">
    <property type="nucleotide sequence ID" value="NZ_AP025565.1"/>
</dbReference>
<dbReference type="EMBL" id="JAKTMA010000020">
    <property type="protein sequence ID" value="MCR0233504.1"/>
    <property type="molecule type" value="Genomic_DNA"/>
</dbReference>
<evidence type="ECO:0000313" key="13">
    <source>
        <dbReference type="Proteomes" id="UP000503330"/>
    </source>
</evidence>
<dbReference type="AlphaFoldDB" id="A0A099I3T4"/>
<dbReference type="InterPro" id="IPR005823">
    <property type="entry name" value="Ribosomal_uL13_bac-type"/>
</dbReference>
<reference evidence="8" key="3">
    <citation type="journal article" date="2019" name="Nat. Med.">
        <title>A library of human gut bacterial isolates paired with longitudinal multiomics data enables mechanistic microbiome research.</title>
        <authorList>
            <person name="Poyet M."/>
            <person name="Groussin M."/>
            <person name="Gibbons S.M."/>
            <person name="Avila-Pacheco J."/>
            <person name="Jiang X."/>
            <person name="Kearney S.M."/>
            <person name="Perrotta A.R."/>
            <person name="Berdy B."/>
            <person name="Zhao S."/>
            <person name="Lieberman T.D."/>
            <person name="Swanson P.K."/>
            <person name="Smith M."/>
            <person name="Roesemann S."/>
            <person name="Alexander J.E."/>
            <person name="Rich S.A."/>
            <person name="Livny J."/>
            <person name="Vlamakis H."/>
            <person name="Clish C."/>
            <person name="Bullock K."/>
            <person name="Deik A."/>
            <person name="Scott J."/>
            <person name="Pierce K.A."/>
            <person name="Xavier R.J."/>
            <person name="Alm E.J."/>
        </authorList>
    </citation>
    <scope>NUCLEOTIDE SEQUENCE</scope>
    <source>
        <strain evidence="8">BIOML-A12</strain>
    </source>
</reference>
<dbReference type="PANTHER" id="PTHR11545:SF2">
    <property type="entry name" value="LARGE RIBOSOMAL SUBUNIT PROTEIN UL13M"/>
    <property type="match status" value="1"/>
</dbReference>
<comment type="similarity">
    <text evidence="1 5">Belongs to the universal ribosomal protein uL13 family.</text>
</comment>
<reference evidence="7" key="5">
    <citation type="journal article" date="2022" name="Clin. Infect. Dis.">
        <title>Association between Clostridium innocuum and antibiotic-associated diarrhea in adults and children: A cross-sectional study and comparative genomics analysis.</title>
        <authorList>
            <person name="Cherny K.E."/>
            <person name="Muscat E.B."/>
            <person name="Balaji A."/>
            <person name="Mukherjee J."/>
            <person name="Ozer E.A."/>
            <person name="Angarone M.P."/>
            <person name="Hauser A.R."/>
            <person name="Sichel J.S."/>
            <person name="Amponsah E."/>
            <person name="Kociolek L.K."/>
        </authorList>
    </citation>
    <scope>NUCLEOTIDE SEQUENCE</scope>
    <source>
        <strain evidence="7">NU1-AC-029v</strain>
    </source>
</reference>
<protein>
    <recommendedName>
        <fullName evidence="4 5">Large ribosomal subunit protein uL13</fullName>
    </recommendedName>
</protein>
<dbReference type="NCBIfam" id="TIGR01066">
    <property type="entry name" value="rplM_bact"/>
    <property type="match status" value="1"/>
</dbReference>
<dbReference type="EMBL" id="CP048838">
    <property type="protein sequence ID" value="QJA04346.1"/>
    <property type="molecule type" value="Genomic_DNA"/>
</dbReference>
<dbReference type="EMBL" id="JQIF01000109">
    <property type="protein sequence ID" value="KGJ51548.1"/>
    <property type="molecule type" value="Genomic_DNA"/>
</dbReference>
<evidence type="ECO:0000256" key="3">
    <source>
        <dbReference type="ARBA" id="ARBA00023274"/>
    </source>
</evidence>
<dbReference type="FunFam" id="3.90.1180.10:FF:000001">
    <property type="entry name" value="50S ribosomal protein L13"/>
    <property type="match status" value="1"/>
</dbReference>
<dbReference type="Proteomes" id="UP000503330">
    <property type="component" value="Chromosome"/>
</dbReference>
<keyword evidence="2 5" id="KW-0689">Ribosomal protein</keyword>
<dbReference type="GeneID" id="61927654"/>
<dbReference type="Proteomes" id="UP000030008">
    <property type="component" value="Unassembled WGS sequence"/>
</dbReference>